<name>A0AAD7DSY1_MYCRO</name>
<proteinExistence type="predicted"/>
<evidence type="ECO:0000313" key="1">
    <source>
        <dbReference type="EMBL" id="KAJ7698988.1"/>
    </source>
</evidence>
<accession>A0AAD7DSY1</accession>
<organism evidence="1 2">
    <name type="scientific">Mycena rosella</name>
    <name type="common">Pink bonnet</name>
    <name type="synonym">Agaricus rosellus</name>
    <dbReference type="NCBI Taxonomy" id="1033263"/>
    <lineage>
        <taxon>Eukaryota</taxon>
        <taxon>Fungi</taxon>
        <taxon>Dikarya</taxon>
        <taxon>Basidiomycota</taxon>
        <taxon>Agaricomycotina</taxon>
        <taxon>Agaricomycetes</taxon>
        <taxon>Agaricomycetidae</taxon>
        <taxon>Agaricales</taxon>
        <taxon>Marasmiineae</taxon>
        <taxon>Mycenaceae</taxon>
        <taxon>Mycena</taxon>
    </lineage>
</organism>
<dbReference type="Proteomes" id="UP001221757">
    <property type="component" value="Unassembled WGS sequence"/>
</dbReference>
<sequence>MFTKPSLIDFLRRLSPTIQKLQIYDFAAPGPEPHIVDEDVLAALIPADAACLSDLQELEITGFPAFSDEALSDFIKSGVTPGALGTLKRLIVRFGREIQVDILLELQHFREMGLCVELTYRPRSIGNFSPWLGLEDDPHIHNPANYY</sequence>
<protein>
    <submittedName>
        <fullName evidence="1">Uncharacterized protein</fullName>
    </submittedName>
</protein>
<reference evidence="1" key="1">
    <citation type="submission" date="2023-03" db="EMBL/GenBank/DDBJ databases">
        <title>Massive genome expansion in bonnet fungi (Mycena s.s.) driven by repeated elements and novel gene families across ecological guilds.</title>
        <authorList>
            <consortium name="Lawrence Berkeley National Laboratory"/>
            <person name="Harder C.B."/>
            <person name="Miyauchi S."/>
            <person name="Viragh M."/>
            <person name="Kuo A."/>
            <person name="Thoen E."/>
            <person name="Andreopoulos B."/>
            <person name="Lu D."/>
            <person name="Skrede I."/>
            <person name="Drula E."/>
            <person name="Henrissat B."/>
            <person name="Morin E."/>
            <person name="Kohler A."/>
            <person name="Barry K."/>
            <person name="LaButti K."/>
            <person name="Morin E."/>
            <person name="Salamov A."/>
            <person name="Lipzen A."/>
            <person name="Mereny Z."/>
            <person name="Hegedus B."/>
            <person name="Baldrian P."/>
            <person name="Stursova M."/>
            <person name="Weitz H."/>
            <person name="Taylor A."/>
            <person name="Grigoriev I.V."/>
            <person name="Nagy L.G."/>
            <person name="Martin F."/>
            <person name="Kauserud H."/>
        </authorList>
    </citation>
    <scope>NUCLEOTIDE SEQUENCE</scope>
    <source>
        <strain evidence="1">CBHHK067</strain>
    </source>
</reference>
<keyword evidence="2" id="KW-1185">Reference proteome</keyword>
<dbReference type="AlphaFoldDB" id="A0AAD7DSY1"/>
<gene>
    <name evidence="1" type="ORF">B0H17DRAFT_1196580</name>
</gene>
<dbReference type="EMBL" id="JARKIE010000024">
    <property type="protein sequence ID" value="KAJ7698988.1"/>
    <property type="molecule type" value="Genomic_DNA"/>
</dbReference>
<comment type="caution">
    <text evidence="1">The sequence shown here is derived from an EMBL/GenBank/DDBJ whole genome shotgun (WGS) entry which is preliminary data.</text>
</comment>
<evidence type="ECO:0000313" key="2">
    <source>
        <dbReference type="Proteomes" id="UP001221757"/>
    </source>
</evidence>